<dbReference type="Pfam" id="PF00856">
    <property type="entry name" value="SET"/>
    <property type="match status" value="1"/>
</dbReference>
<keyword evidence="2 4" id="KW-0863">Zinc-finger</keyword>
<dbReference type="SMART" id="SM00317">
    <property type="entry name" value="SET"/>
    <property type="match status" value="1"/>
</dbReference>
<gene>
    <name evidence="7" type="ORF">CC80DRAFT_526757</name>
</gene>
<dbReference type="SUPFAM" id="SSF144232">
    <property type="entry name" value="HIT/MYND zinc finger-like"/>
    <property type="match status" value="1"/>
</dbReference>
<dbReference type="InterPro" id="IPR053185">
    <property type="entry name" value="SET_domain_protein"/>
</dbReference>
<dbReference type="AlphaFoldDB" id="A0A6A5TQ39"/>
<dbReference type="Gene3D" id="1.25.40.10">
    <property type="entry name" value="Tetratricopeptide repeat domain"/>
    <property type="match status" value="1"/>
</dbReference>
<dbReference type="OrthoDB" id="265717at2759"/>
<evidence type="ECO:0000259" key="6">
    <source>
        <dbReference type="PROSITE" id="PS50865"/>
    </source>
</evidence>
<dbReference type="InterPro" id="IPR001214">
    <property type="entry name" value="SET_dom"/>
</dbReference>
<evidence type="ECO:0000256" key="3">
    <source>
        <dbReference type="ARBA" id="ARBA00022833"/>
    </source>
</evidence>
<evidence type="ECO:0000259" key="5">
    <source>
        <dbReference type="PROSITE" id="PS50280"/>
    </source>
</evidence>
<dbReference type="PANTHER" id="PTHR47332:SF2">
    <property type="entry name" value="SET-6"/>
    <property type="match status" value="1"/>
</dbReference>
<dbReference type="PROSITE" id="PS50280">
    <property type="entry name" value="SET"/>
    <property type="match status" value="1"/>
</dbReference>
<dbReference type="CDD" id="cd20071">
    <property type="entry name" value="SET_SMYD"/>
    <property type="match status" value="1"/>
</dbReference>
<evidence type="ECO:0000256" key="4">
    <source>
        <dbReference type="PROSITE-ProRule" id="PRU00134"/>
    </source>
</evidence>
<protein>
    <submittedName>
        <fullName evidence="7">SET domain-containing protein</fullName>
    </submittedName>
</protein>
<reference evidence="7" key="1">
    <citation type="journal article" date="2020" name="Stud. Mycol.">
        <title>101 Dothideomycetes genomes: a test case for predicting lifestyles and emergence of pathogens.</title>
        <authorList>
            <person name="Haridas S."/>
            <person name="Albert R."/>
            <person name="Binder M."/>
            <person name="Bloem J."/>
            <person name="Labutti K."/>
            <person name="Salamov A."/>
            <person name="Andreopoulos B."/>
            <person name="Baker S."/>
            <person name="Barry K."/>
            <person name="Bills G."/>
            <person name="Bluhm B."/>
            <person name="Cannon C."/>
            <person name="Castanera R."/>
            <person name="Culley D."/>
            <person name="Daum C."/>
            <person name="Ezra D."/>
            <person name="Gonzalez J."/>
            <person name="Henrissat B."/>
            <person name="Kuo A."/>
            <person name="Liang C."/>
            <person name="Lipzen A."/>
            <person name="Lutzoni F."/>
            <person name="Magnuson J."/>
            <person name="Mondo S."/>
            <person name="Nolan M."/>
            <person name="Ohm R."/>
            <person name="Pangilinan J."/>
            <person name="Park H.-J."/>
            <person name="Ramirez L."/>
            <person name="Alfaro M."/>
            <person name="Sun H."/>
            <person name="Tritt A."/>
            <person name="Yoshinaga Y."/>
            <person name="Zwiers L.-H."/>
            <person name="Turgeon B."/>
            <person name="Goodwin S."/>
            <person name="Spatafora J."/>
            <person name="Crous P."/>
            <person name="Grigoriev I."/>
        </authorList>
    </citation>
    <scope>NUCLEOTIDE SEQUENCE</scope>
    <source>
        <strain evidence="7">CBS 675.92</strain>
    </source>
</reference>
<keyword evidence="1" id="KW-0479">Metal-binding</keyword>
<dbReference type="SUPFAM" id="SSF82199">
    <property type="entry name" value="SET domain"/>
    <property type="match status" value="1"/>
</dbReference>
<proteinExistence type="predicted"/>
<dbReference type="Gene3D" id="2.170.270.10">
    <property type="entry name" value="SET domain"/>
    <property type="match status" value="1"/>
</dbReference>
<evidence type="ECO:0000256" key="1">
    <source>
        <dbReference type="ARBA" id="ARBA00022723"/>
    </source>
</evidence>
<dbReference type="InterPro" id="IPR011990">
    <property type="entry name" value="TPR-like_helical_dom_sf"/>
</dbReference>
<dbReference type="Gene3D" id="6.10.140.2220">
    <property type="match status" value="1"/>
</dbReference>
<sequence length="543" mass="61909">MDGSSMYALRDVPEKGKSLVAIEVIPKGTRILSEQPVITTPEGQEHIEWLKTHISQQVDSLNEHQRQLFLSMHNIYPHQNATEQSLGIFRTNSLPIEADGIGGGIFLEACRINHACDNNAQKHWNQSIKRHTVHALRDIAKGEEITIYYLGHDSIRTVRQEKLRNKFGFLCSCRLCSLPTEQSEESDKRLERIDQLDDLIGSDGMRLSFSLRTLGYVDERIRLYNEQGPGDSGLPRAYLDAAQVAIANGDLARGRIFAERAVEGWRTAYGSDSKEVIDHSSLARNPAGLQLYGLSMKWKTLLDEVPQGLRPNDFEDWLWRREKPKKHDHLEQLVNLRNCEIFPSFDALPRSESDLNWYEEVDGTYQPLRYWCFLGEIVSSTTLLHLELELADIVDKKIPLHFNADSGGNEMAPARIQKGHTVAVLYAKRRVFMHRDPSIRHEDPEMFKVFPLPLKKLLELNDLVQQFSVEVGGSKTCHGCSKKATSLKRCGKCSLFWYCDTDCQRTGWNERGHKANCKLLKDPDLRGLFKGGGTRHGMKMLHH</sequence>
<dbReference type="InterPro" id="IPR046341">
    <property type="entry name" value="SET_dom_sf"/>
</dbReference>
<dbReference type="PROSITE" id="PS01360">
    <property type="entry name" value="ZF_MYND_1"/>
    <property type="match status" value="1"/>
</dbReference>
<evidence type="ECO:0000313" key="8">
    <source>
        <dbReference type="Proteomes" id="UP000800035"/>
    </source>
</evidence>
<accession>A0A6A5TQ39</accession>
<dbReference type="InterPro" id="IPR002893">
    <property type="entry name" value="Znf_MYND"/>
</dbReference>
<dbReference type="Proteomes" id="UP000800035">
    <property type="component" value="Unassembled WGS sequence"/>
</dbReference>
<organism evidence="7 8">
    <name type="scientific">Byssothecium circinans</name>
    <dbReference type="NCBI Taxonomy" id="147558"/>
    <lineage>
        <taxon>Eukaryota</taxon>
        <taxon>Fungi</taxon>
        <taxon>Dikarya</taxon>
        <taxon>Ascomycota</taxon>
        <taxon>Pezizomycotina</taxon>
        <taxon>Dothideomycetes</taxon>
        <taxon>Pleosporomycetidae</taxon>
        <taxon>Pleosporales</taxon>
        <taxon>Massarineae</taxon>
        <taxon>Massarinaceae</taxon>
        <taxon>Byssothecium</taxon>
    </lineage>
</organism>
<feature type="domain" description="MYND-type" evidence="6">
    <location>
        <begin position="477"/>
        <end position="517"/>
    </location>
</feature>
<dbReference type="PANTHER" id="PTHR47332">
    <property type="entry name" value="SET DOMAIN-CONTAINING PROTEIN 5"/>
    <property type="match status" value="1"/>
</dbReference>
<keyword evidence="8" id="KW-1185">Reference proteome</keyword>
<evidence type="ECO:0000256" key="2">
    <source>
        <dbReference type="ARBA" id="ARBA00022771"/>
    </source>
</evidence>
<name>A0A6A5TQ39_9PLEO</name>
<evidence type="ECO:0000313" key="7">
    <source>
        <dbReference type="EMBL" id="KAF1954354.1"/>
    </source>
</evidence>
<feature type="domain" description="SET" evidence="5">
    <location>
        <begin position="4"/>
        <end position="150"/>
    </location>
</feature>
<keyword evidence="3" id="KW-0862">Zinc</keyword>
<dbReference type="Pfam" id="PF01753">
    <property type="entry name" value="zf-MYND"/>
    <property type="match status" value="1"/>
</dbReference>
<dbReference type="GO" id="GO:0008270">
    <property type="term" value="F:zinc ion binding"/>
    <property type="evidence" value="ECO:0007669"/>
    <property type="project" value="UniProtKB-KW"/>
</dbReference>
<dbReference type="PROSITE" id="PS50865">
    <property type="entry name" value="ZF_MYND_2"/>
    <property type="match status" value="1"/>
</dbReference>
<dbReference type="EMBL" id="ML976999">
    <property type="protein sequence ID" value="KAF1954354.1"/>
    <property type="molecule type" value="Genomic_DNA"/>
</dbReference>